<evidence type="ECO:0000256" key="1">
    <source>
        <dbReference type="ARBA" id="ARBA00022490"/>
    </source>
</evidence>
<accession>A0ABS1IWX8</accession>
<keyword evidence="4 5" id="KW-0143">Chaperone</keyword>
<reference evidence="6 7" key="1">
    <citation type="submission" date="2021-01" db="EMBL/GenBank/DDBJ databases">
        <title>Isolation and description of Catonella massiliensis sp. nov., a novel Catonella species, isolated from a stable periodontitis subject.</title>
        <authorList>
            <person name="Antezack A."/>
            <person name="Boxberger M."/>
            <person name="La Scola B."/>
            <person name="Monnet-Corti V."/>
        </authorList>
    </citation>
    <scope>NUCLEOTIDE SEQUENCE [LARGE SCALE GENOMIC DNA]</scope>
    <source>
        <strain evidence="6 7">Marseille-Q4567</strain>
    </source>
</reference>
<dbReference type="InterPro" id="IPR003775">
    <property type="entry name" value="Flagellar_assembly_factor_FliW"/>
</dbReference>
<keyword evidence="3 5" id="KW-0810">Translation regulation</keyword>
<dbReference type="Gene3D" id="2.30.290.10">
    <property type="entry name" value="BH3618-like"/>
    <property type="match status" value="1"/>
</dbReference>
<dbReference type="PANTHER" id="PTHR39190">
    <property type="entry name" value="FLAGELLAR ASSEMBLY FACTOR FLIW"/>
    <property type="match status" value="1"/>
</dbReference>
<keyword evidence="6" id="KW-0282">Flagellum</keyword>
<comment type="similarity">
    <text evidence="5">Belongs to the FliW family.</text>
</comment>
<dbReference type="Pfam" id="PF02623">
    <property type="entry name" value="FliW"/>
    <property type="match status" value="1"/>
</dbReference>
<dbReference type="EMBL" id="JAEPRJ010000001">
    <property type="protein sequence ID" value="MBK5896403.1"/>
    <property type="molecule type" value="Genomic_DNA"/>
</dbReference>
<comment type="subunit">
    <text evidence="5">Interacts with translational regulator CsrA and flagellin(s).</text>
</comment>
<proteinExistence type="inferred from homology"/>
<evidence type="ECO:0000313" key="7">
    <source>
        <dbReference type="Proteomes" id="UP000604730"/>
    </source>
</evidence>
<organism evidence="6 7">
    <name type="scientific">Catonella massiliensis</name>
    <dbReference type="NCBI Taxonomy" id="2799636"/>
    <lineage>
        <taxon>Bacteria</taxon>
        <taxon>Bacillati</taxon>
        <taxon>Bacillota</taxon>
        <taxon>Clostridia</taxon>
        <taxon>Lachnospirales</taxon>
        <taxon>Lachnospiraceae</taxon>
        <taxon>Catonella</taxon>
    </lineage>
</organism>
<dbReference type="InterPro" id="IPR024046">
    <property type="entry name" value="Flagellar_assmbl_FliW_dom_sf"/>
</dbReference>
<keyword evidence="1 5" id="KW-0963">Cytoplasm</keyword>
<dbReference type="RefSeq" id="WP_208427977.1">
    <property type="nucleotide sequence ID" value="NZ_JAEPRJ010000001.1"/>
</dbReference>
<evidence type="ECO:0000256" key="3">
    <source>
        <dbReference type="ARBA" id="ARBA00022845"/>
    </source>
</evidence>
<dbReference type="PANTHER" id="PTHR39190:SF1">
    <property type="entry name" value="FLAGELLAR ASSEMBLY FACTOR FLIW"/>
    <property type="match status" value="1"/>
</dbReference>
<evidence type="ECO:0000313" key="6">
    <source>
        <dbReference type="EMBL" id="MBK5896403.1"/>
    </source>
</evidence>
<protein>
    <recommendedName>
        <fullName evidence="5">Flagellar assembly factor FliW</fullName>
    </recommendedName>
</protein>
<dbReference type="Proteomes" id="UP000604730">
    <property type="component" value="Unassembled WGS sequence"/>
</dbReference>
<evidence type="ECO:0000256" key="4">
    <source>
        <dbReference type="ARBA" id="ARBA00023186"/>
    </source>
</evidence>
<dbReference type="HAMAP" id="MF_01185">
    <property type="entry name" value="FliW"/>
    <property type="match status" value="1"/>
</dbReference>
<comment type="function">
    <text evidence="5">Acts as an anti-CsrA protein, binds CsrA and prevents it from repressing translation of its target genes, one of which is flagellin. Binds to flagellin and participates in the assembly of the flagellum.</text>
</comment>
<gene>
    <name evidence="5" type="primary">fliW</name>
    <name evidence="6" type="ORF">JJN12_01190</name>
</gene>
<comment type="subcellular location">
    <subcellularLocation>
        <location evidence="5">Cytoplasm</location>
    </subcellularLocation>
</comment>
<keyword evidence="6" id="KW-0966">Cell projection</keyword>
<sequence>MLVKTRFFGEVDIEDEKILTFDNGIMGFEDMKRWTLIYDIEKGSEGPISWFQSLDMAELALPVINPYTVTAVYEPVVEDELLKPLGEFKDEELVTFLTITIPSEDPSKTTANFRAPILINPVNRKGIQVIVNNEDYPIKFSIYESVQKMKAEKNK</sequence>
<dbReference type="SUPFAM" id="SSF141457">
    <property type="entry name" value="BH3618-like"/>
    <property type="match status" value="1"/>
</dbReference>
<keyword evidence="2 5" id="KW-1005">Bacterial flagellum biogenesis</keyword>
<evidence type="ECO:0000256" key="2">
    <source>
        <dbReference type="ARBA" id="ARBA00022795"/>
    </source>
</evidence>
<keyword evidence="6" id="KW-0969">Cilium</keyword>
<comment type="caution">
    <text evidence="6">The sequence shown here is derived from an EMBL/GenBank/DDBJ whole genome shotgun (WGS) entry which is preliminary data.</text>
</comment>
<name>A0ABS1IWX8_9FIRM</name>
<keyword evidence="7" id="KW-1185">Reference proteome</keyword>
<evidence type="ECO:0000256" key="5">
    <source>
        <dbReference type="HAMAP-Rule" id="MF_01185"/>
    </source>
</evidence>